<dbReference type="SUPFAM" id="SSF46785">
    <property type="entry name" value="Winged helix' DNA-binding domain"/>
    <property type="match status" value="1"/>
</dbReference>
<dbReference type="GO" id="GO:0003700">
    <property type="term" value="F:DNA-binding transcription factor activity"/>
    <property type="evidence" value="ECO:0007669"/>
    <property type="project" value="InterPro"/>
</dbReference>
<dbReference type="GO" id="GO:0006950">
    <property type="term" value="P:response to stress"/>
    <property type="evidence" value="ECO:0007669"/>
    <property type="project" value="TreeGrafter"/>
</dbReference>
<sequence length="142" mass="16326">MNLDAIAAVTSLYTIGQGIKNKLEQEILANYKISWTSFSILYDLWIHGSMETKQLAKSAGVTKATISNITNTLERKELCYRKADLRDRRLTYVVITEEGKRIMEELYPHFHKGEIDIVASASNDELTQLSMLLRRIIRDNNF</sequence>
<organism evidence="5 6">
    <name type="scientific">Cytobacillus horneckiae</name>
    <dbReference type="NCBI Taxonomy" id="549687"/>
    <lineage>
        <taxon>Bacteria</taxon>
        <taxon>Bacillati</taxon>
        <taxon>Bacillota</taxon>
        <taxon>Bacilli</taxon>
        <taxon>Bacillales</taxon>
        <taxon>Bacillaceae</taxon>
        <taxon>Cytobacillus</taxon>
    </lineage>
</organism>
<evidence type="ECO:0000313" key="6">
    <source>
        <dbReference type="Proteomes" id="UP000233343"/>
    </source>
</evidence>
<evidence type="ECO:0000259" key="4">
    <source>
        <dbReference type="PROSITE" id="PS50995"/>
    </source>
</evidence>
<evidence type="ECO:0000256" key="1">
    <source>
        <dbReference type="ARBA" id="ARBA00023015"/>
    </source>
</evidence>
<gene>
    <name evidence="5" type="ORF">CWS20_26265</name>
</gene>
<dbReference type="PROSITE" id="PS50995">
    <property type="entry name" value="HTH_MARR_2"/>
    <property type="match status" value="1"/>
</dbReference>
<keyword evidence="3" id="KW-0804">Transcription</keyword>
<dbReference type="GO" id="GO:0003677">
    <property type="term" value="F:DNA binding"/>
    <property type="evidence" value="ECO:0007669"/>
    <property type="project" value="UniProtKB-KW"/>
</dbReference>
<dbReference type="PROSITE" id="PS01117">
    <property type="entry name" value="HTH_MARR_1"/>
    <property type="match status" value="1"/>
</dbReference>
<dbReference type="PANTHER" id="PTHR33164">
    <property type="entry name" value="TRANSCRIPTIONAL REGULATOR, MARR FAMILY"/>
    <property type="match status" value="1"/>
</dbReference>
<dbReference type="InterPro" id="IPR023187">
    <property type="entry name" value="Tscrpt_reg_MarR-type_CS"/>
</dbReference>
<dbReference type="AlphaFoldDB" id="A0A2N0Z952"/>
<dbReference type="PRINTS" id="PR00598">
    <property type="entry name" value="HTHMARR"/>
</dbReference>
<proteinExistence type="predicted"/>
<dbReference type="InterPro" id="IPR036388">
    <property type="entry name" value="WH-like_DNA-bd_sf"/>
</dbReference>
<dbReference type="PANTHER" id="PTHR33164:SF89">
    <property type="entry name" value="MARR FAMILY REGULATORY PROTEIN"/>
    <property type="match status" value="1"/>
</dbReference>
<accession>A0A2N0Z952</accession>
<feature type="domain" description="HTH marR-type" evidence="4">
    <location>
        <begin position="1"/>
        <end position="138"/>
    </location>
</feature>
<evidence type="ECO:0000256" key="3">
    <source>
        <dbReference type="ARBA" id="ARBA00023163"/>
    </source>
</evidence>
<dbReference type="Gene3D" id="1.10.10.10">
    <property type="entry name" value="Winged helix-like DNA-binding domain superfamily/Winged helix DNA-binding domain"/>
    <property type="match status" value="1"/>
</dbReference>
<keyword evidence="6" id="KW-1185">Reference proteome</keyword>
<evidence type="ECO:0000256" key="2">
    <source>
        <dbReference type="ARBA" id="ARBA00023125"/>
    </source>
</evidence>
<dbReference type="Proteomes" id="UP000233343">
    <property type="component" value="Unassembled WGS sequence"/>
</dbReference>
<dbReference type="InterPro" id="IPR039422">
    <property type="entry name" value="MarR/SlyA-like"/>
</dbReference>
<reference evidence="5 6" key="1">
    <citation type="journal article" date="2010" name="Int. J. Syst. Evol. Microbiol.">
        <title>Bacillus horneckiae sp. nov., isolated from a spacecraft-assembly clean room.</title>
        <authorList>
            <person name="Vaishampayan P."/>
            <person name="Probst A."/>
            <person name="Krishnamurthi S."/>
            <person name="Ghosh S."/>
            <person name="Osman S."/>
            <person name="McDowall A."/>
            <person name="Ruckmani A."/>
            <person name="Mayilraj S."/>
            <person name="Venkateswaran K."/>
        </authorList>
    </citation>
    <scope>NUCLEOTIDE SEQUENCE [LARGE SCALE GENOMIC DNA]</scope>
    <source>
        <strain evidence="6">1PO1SC</strain>
    </source>
</reference>
<dbReference type="InterPro" id="IPR000835">
    <property type="entry name" value="HTH_MarR-typ"/>
</dbReference>
<keyword evidence="2" id="KW-0238">DNA-binding</keyword>
<protein>
    <submittedName>
        <fullName evidence="5">MarR family transcriptional regulator</fullName>
    </submittedName>
</protein>
<dbReference type="EMBL" id="PISD01000082">
    <property type="protein sequence ID" value="PKG26020.1"/>
    <property type="molecule type" value="Genomic_DNA"/>
</dbReference>
<dbReference type="InterPro" id="IPR036390">
    <property type="entry name" value="WH_DNA-bd_sf"/>
</dbReference>
<dbReference type="Pfam" id="PF01047">
    <property type="entry name" value="MarR"/>
    <property type="match status" value="1"/>
</dbReference>
<comment type="caution">
    <text evidence="5">The sequence shown here is derived from an EMBL/GenBank/DDBJ whole genome shotgun (WGS) entry which is preliminary data.</text>
</comment>
<dbReference type="SMART" id="SM00347">
    <property type="entry name" value="HTH_MARR"/>
    <property type="match status" value="1"/>
</dbReference>
<keyword evidence="1" id="KW-0805">Transcription regulation</keyword>
<evidence type="ECO:0000313" key="5">
    <source>
        <dbReference type="EMBL" id="PKG26020.1"/>
    </source>
</evidence>
<name>A0A2N0Z952_9BACI</name>